<evidence type="ECO:0000256" key="5">
    <source>
        <dbReference type="ARBA" id="ARBA00022989"/>
    </source>
</evidence>
<evidence type="ECO:0000256" key="6">
    <source>
        <dbReference type="ARBA" id="ARBA00023136"/>
    </source>
</evidence>
<name>A0A317MV65_9GAMM</name>
<dbReference type="EMBL" id="QGTJ01000006">
    <property type="protein sequence ID" value="PWV61021.1"/>
    <property type="molecule type" value="Genomic_DNA"/>
</dbReference>
<proteinExistence type="inferred from homology"/>
<feature type="transmembrane region" description="Helical" evidence="8">
    <location>
        <begin position="89"/>
        <end position="114"/>
    </location>
</feature>
<comment type="caution">
    <text evidence="9">The sequence shown here is derived from an EMBL/GenBank/DDBJ whole genome shotgun (WGS) entry which is preliminary data.</text>
</comment>
<dbReference type="Proteomes" id="UP000246569">
    <property type="component" value="Unassembled WGS sequence"/>
</dbReference>
<keyword evidence="4 8" id="KW-0812">Transmembrane</keyword>
<reference evidence="9 10" key="1">
    <citation type="submission" date="2018-05" db="EMBL/GenBank/DDBJ databases">
        <title>Genomic Encyclopedia of Type Strains, Phase IV (KMG-IV): sequencing the most valuable type-strain genomes for metagenomic binning, comparative biology and taxonomic classification.</title>
        <authorList>
            <person name="Goeker M."/>
        </authorList>
    </citation>
    <scope>NUCLEOTIDE SEQUENCE [LARGE SCALE GENOMIC DNA]</scope>
    <source>
        <strain evidence="9 10">DSM 23606</strain>
    </source>
</reference>
<sequence>MSDRPFHAPWPQRAAYLLLLTLLAALAATTIFRAAFSQVEHTDFTVYRAAAQAVLDGSDLYAAHNARGWNYVYPPPLAVLMAPLARIPVAWGALLWFLLALLVSGRALQLAAALASDGGRRPERTLWLAFAVLPWWLSGIMRGQASELMVWLVVAAVCCELRGQPWRAGASLGGAILLKVFPATLLLWFAWRRQWRALAAVLLVLLLGGLLLPGLVRGWQHNLDDLREWSQLMAQPALLSNQARQDNPLFDQLLDARKPRNQSLQSLLLLWRTDGRGVQALLIASALAMLLAMALRARRMAAGDAPLLAGAAVCWMLLIPPISESHYFVAMLVPLAALAREFDAADAQRRRIARAGSGAFVALTLFSVSFQQFDGYRPLCWATLIVWASTLHLLASARKTPTRGRTQALHRDRSSGHPRLHAEFAHVPRPPHAVTAIHRFTGLRVRNSASR</sequence>
<keyword evidence="6 8" id="KW-0472">Membrane</keyword>
<comment type="similarity">
    <text evidence="7">Belongs to the glycosyltransferase 87 family.</text>
</comment>
<dbReference type="InterPro" id="IPR018584">
    <property type="entry name" value="GT87"/>
</dbReference>
<evidence type="ECO:0000256" key="3">
    <source>
        <dbReference type="ARBA" id="ARBA00022679"/>
    </source>
</evidence>
<organism evidence="9 10">
    <name type="scientific">Plasticicumulans acidivorans</name>
    <dbReference type="NCBI Taxonomy" id="886464"/>
    <lineage>
        <taxon>Bacteria</taxon>
        <taxon>Pseudomonadati</taxon>
        <taxon>Pseudomonadota</taxon>
        <taxon>Gammaproteobacteria</taxon>
        <taxon>Candidatus Competibacteraceae</taxon>
        <taxon>Plasticicumulans</taxon>
    </lineage>
</organism>
<keyword evidence="3" id="KW-0808">Transferase</keyword>
<feature type="transmembrane region" description="Helical" evidence="8">
    <location>
        <begin position="277"/>
        <end position="295"/>
    </location>
</feature>
<accession>A0A317MV65</accession>
<feature type="transmembrane region" description="Helical" evidence="8">
    <location>
        <begin position="302"/>
        <end position="319"/>
    </location>
</feature>
<dbReference type="AlphaFoldDB" id="A0A317MV65"/>
<evidence type="ECO:0000256" key="1">
    <source>
        <dbReference type="ARBA" id="ARBA00004651"/>
    </source>
</evidence>
<feature type="transmembrane region" description="Helical" evidence="8">
    <location>
        <begin position="126"/>
        <end position="145"/>
    </location>
</feature>
<feature type="transmembrane region" description="Helical" evidence="8">
    <location>
        <begin position="197"/>
        <end position="216"/>
    </location>
</feature>
<keyword evidence="5 8" id="KW-1133">Transmembrane helix</keyword>
<dbReference type="Pfam" id="PF09594">
    <property type="entry name" value="GT87"/>
    <property type="match status" value="1"/>
</dbReference>
<comment type="subcellular location">
    <subcellularLocation>
        <location evidence="1">Cell membrane</location>
        <topology evidence="1">Multi-pass membrane protein</topology>
    </subcellularLocation>
</comment>
<dbReference type="GO" id="GO:0016758">
    <property type="term" value="F:hexosyltransferase activity"/>
    <property type="evidence" value="ECO:0007669"/>
    <property type="project" value="InterPro"/>
</dbReference>
<protein>
    <submittedName>
        <fullName evidence="9">Uncharacterized protein DUF2029</fullName>
    </submittedName>
</protein>
<dbReference type="GO" id="GO:0005886">
    <property type="term" value="C:plasma membrane"/>
    <property type="evidence" value="ECO:0007669"/>
    <property type="project" value="UniProtKB-SubCell"/>
</dbReference>
<evidence type="ECO:0000313" key="10">
    <source>
        <dbReference type="Proteomes" id="UP000246569"/>
    </source>
</evidence>
<keyword evidence="2" id="KW-1003">Cell membrane</keyword>
<evidence type="ECO:0000256" key="4">
    <source>
        <dbReference type="ARBA" id="ARBA00022692"/>
    </source>
</evidence>
<dbReference type="RefSeq" id="WP_170123588.1">
    <property type="nucleotide sequence ID" value="NZ_QGTJ01000006.1"/>
</dbReference>
<gene>
    <name evidence="9" type="ORF">C7443_10635</name>
</gene>
<feature type="transmembrane region" description="Helical" evidence="8">
    <location>
        <begin position="376"/>
        <end position="395"/>
    </location>
</feature>
<keyword evidence="10" id="KW-1185">Reference proteome</keyword>
<evidence type="ECO:0000256" key="8">
    <source>
        <dbReference type="SAM" id="Phobius"/>
    </source>
</evidence>
<evidence type="ECO:0000313" key="9">
    <source>
        <dbReference type="EMBL" id="PWV61021.1"/>
    </source>
</evidence>
<feature type="transmembrane region" description="Helical" evidence="8">
    <location>
        <begin position="170"/>
        <end position="190"/>
    </location>
</feature>
<evidence type="ECO:0000256" key="7">
    <source>
        <dbReference type="ARBA" id="ARBA00024033"/>
    </source>
</evidence>
<evidence type="ECO:0000256" key="2">
    <source>
        <dbReference type="ARBA" id="ARBA00022475"/>
    </source>
</evidence>